<feature type="compositionally biased region" description="Basic and acidic residues" evidence="1">
    <location>
        <begin position="525"/>
        <end position="534"/>
    </location>
</feature>
<evidence type="ECO:0000313" key="2">
    <source>
        <dbReference type="EMBL" id="KNC98090.1"/>
    </source>
</evidence>
<organism evidence="2 3">
    <name type="scientific">Spizellomyces punctatus (strain DAOM BR117)</name>
    <dbReference type="NCBI Taxonomy" id="645134"/>
    <lineage>
        <taxon>Eukaryota</taxon>
        <taxon>Fungi</taxon>
        <taxon>Fungi incertae sedis</taxon>
        <taxon>Chytridiomycota</taxon>
        <taxon>Chytridiomycota incertae sedis</taxon>
        <taxon>Chytridiomycetes</taxon>
        <taxon>Spizellomycetales</taxon>
        <taxon>Spizellomycetaceae</taxon>
        <taxon>Spizellomyces</taxon>
    </lineage>
</organism>
<dbReference type="GeneID" id="27689794"/>
<proteinExistence type="predicted"/>
<reference evidence="2 3" key="1">
    <citation type="submission" date="2009-08" db="EMBL/GenBank/DDBJ databases">
        <title>The Genome Sequence of Spizellomyces punctatus strain DAOM BR117.</title>
        <authorList>
            <consortium name="The Broad Institute Genome Sequencing Platform"/>
            <person name="Russ C."/>
            <person name="Cuomo C."/>
            <person name="Shea T."/>
            <person name="Young S.K."/>
            <person name="Zeng Q."/>
            <person name="Koehrsen M."/>
            <person name="Haas B."/>
            <person name="Borodovsky M."/>
            <person name="Guigo R."/>
            <person name="Alvarado L."/>
            <person name="Berlin A."/>
            <person name="Bochicchio J."/>
            <person name="Borenstein D."/>
            <person name="Chapman S."/>
            <person name="Chen Z."/>
            <person name="Engels R."/>
            <person name="Freedman E."/>
            <person name="Gellesch M."/>
            <person name="Goldberg J."/>
            <person name="Griggs A."/>
            <person name="Gujja S."/>
            <person name="Heiman D."/>
            <person name="Hepburn T."/>
            <person name="Howarth C."/>
            <person name="Jen D."/>
            <person name="Larson L."/>
            <person name="Lewis B."/>
            <person name="Mehta T."/>
            <person name="Park D."/>
            <person name="Pearson M."/>
            <person name="Roberts A."/>
            <person name="Saif S."/>
            <person name="Shenoy N."/>
            <person name="Sisk P."/>
            <person name="Stolte C."/>
            <person name="Sykes S."/>
            <person name="Thomson T."/>
            <person name="Walk T."/>
            <person name="White J."/>
            <person name="Yandava C."/>
            <person name="Burger G."/>
            <person name="Gray M.W."/>
            <person name="Holland P.W.H."/>
            <person name="King N."/>
            <person name="Lang F.B.F."/>
            <person name="Roger A.J."/>
            <person name="Ruiz-Trillo I."/>
            <person name="Lander E."/>
            <person name="Nusbaum C."/>
        </authorList>
    </citation>
    <scope>NUCLEOTIDE SEQUENCE [LARGE SCALE GENOMIC DNA]</scope>
    <source>
        <strain evidence="2 3">DAOM BR117</strain>
    </source>
</reference>
<protein>
    <submittedName>
        <fullName evidence="2">Uncharacterized protein</fullName>
    </submittedName>
</protein>
<dbReference type="AlphaFoldDB" id="A0A0L0H994"/>
<dbReference type="OrthoDB" id="2156362at2759"/>
<evidence type="ECO:0000256" key="1">
    <source>
        <dbReference type="SAM" id="MobiDB-lite"/>
    </source>
</evidence>
<dbReference type="RefSeq" id="XP_016606130.1">
    <property type="nucleotide sequence ID" value="XM_016754699.1"/>
</dbReference>
<feature type="region of interest" description="Disordered" evidence="1">
    <location>
        <begin position="515"/>
        <end position="534"/>
    </location>
</feature>
<dbReference type="Proteomes" id="UP000053201">
    <property type="component" value="Unassembled WGS sequence"/>
</dbReference>
<dbReference type="InParanoid" id="A0A0L0H994"/>
<dbReference type="VEuPathDB" id="FungiDB:SPPG_06500"/>
<name>A0A0L0H994_SPIPD</name>
<gene>
    <name evidence="2" type="ORF">SPPG_06500</name>
</gene>
<accession>A0A0L0H994</accession>
<keyword evidence="3" id="KW-1185">Reference proteome</keyword>
<evidence type="ECO:0000313" key="3">
    <source>
        <dbReference type="Proteomes" id="UP000053201"/>
    </source>
</evidence>
<dbReference type="EMBL" id="KQ257461">
    <property type="protein sequence ID" value="KNC98090.1"/>
    <property type="molecule type" value="Genomic_DNA"/>
</dbReference>
<sequence>MNQDCPWDEAVQQHLKDSFSLVQFVKKYRPLIYGEWDKPATPWRTRKGRWIGIFRRLVQEEDRPVLEKVLATESKELNIIFEQEEILANIQQQSLTRGLEVVSTRFEDGTIQETLAIGTTSYRTQNARYHPYNRIIRHEINHYDEDHATLESLPTRLPMEEIPGLVDILSGRDTQLATDLQVAGVNCSRLVRLVIRDIYMDQQKVENDRCFEESDPVSIVSLKRGLLVDRCMPSCYQPYVSIAEWSNIYRYFASDCEMWTPLVTPPRATLVQAVNSLEVAMLEDEITEDYEQEVDLGDLTSDERDALRSLYRHLHVKLPQRQSEASYTAKYCLPHFNRLVRNKRWDIAIDSTMADRKRPDITISAHGRIILVAELKGPFASSTKRKLELGDGLQRALRQLKADTLQFDWGEIQPRMYTAISPDGLCFHIYKVQIVDELCFFVQLGKVPIANSFENSANVGRCLMGFGALRNILNEHAKIIKDQPRRHVFQSLPSLPNTPDKSKVLADLRRVYPQAASPLSKSRRRDSTIEKQEQ</sequence>